<feature type="transmembrane region" description="Helical" evidence="1">
    <location>
        <begin position="285"/>
        <end position="307"/>
    </location>
</feature>
<dbReference type="RefSeq" id="WP_350343658.1">
    <property type="nucleotide sequence ID" value="NZ_CP158367.1"/>
</dbReference>
<dbReference type="AlphaFoldDB" id="A0AAU7VLA3"/>
<protein>
    <recommendedName>
        <fullName evidence="3">Membrane protein YkvI</fullName>
    </recommendedName>
</protein>
<dbReference type="InterPro" id="IPR038728">
    <property type="entry name" value="YkvI-like"/>
</dbReference>
<feature type="transmembrane region" description="Helical" evidence="1">
    <location>
        <begin position="313"/>
        <end position="334"/>
    </location>
</feature>
<feature type="transmembrane region" description="Helical" evidence="1">
    <location>
        <begin position="251"/>
        <end position="273"/>
    </location>
</feature>
<dbReference type="EMBL" id="CP158367">
    <property type="protein sequence ID" value="XBX74909.1"/>
    <property type="molecule type" value="Genomic_DNA"/>
</dbReference>
<keyword evidence="1" id="KW-0812">Transmembrane</keyword>
<feature type="transmembrane region" description="Helical" evidence="1">
    <location>
        <begin position="82"/>
        <end position="104"/>
    </location>
</feature>
<feature type="transmembrane region" description="Helical" evidence="1">
    <location>
        <begin position="209"/>
        <end position="231"/>
    </location>
</feature>
<evidence type="ECO:0000256" key="1">
    <source>
        <dbReference type="SAM" id="Phobius"/>
    </source>
</evidence>
<gene>
    <name evidence="2" type="ORF">PRVXT_002974</name>
</gene>
<proteinExistence type="predicted"/>
<accession>A0AAU7VLA3</accession>
<feature type="transmembrane region" description="Helical" evidence="1">
    <location>
        <begin position="40"/>
        <end position="61"/>
    </location>
</feature>
<reference evidence="2" key="1">
    <citation type="journal article" date="2013" name="Extremophiles">
        <title>Proteinivorax tanatarense gen. nov., sp. nov., an anaerobic, haloalkaliphilic, proteolytic bacterium isolated from a decaying algal bloom, and proposal of Proteinivoraceae fam. nov.</title>
        <authorList>
            <person name="Kevbrin V."/>
            <person name="Boltyanskaya Y."/>
            <person name="Zhilina T."/>
            <person name="Kolganova T."/>
            <person name="Lavrentjeva E."/>
            <person name="Kuznetsov B."/>
        </authorList>
    </citation>
    <scope>NUCLEOTIDE SEQUENCE</scope>
    <source>
        <strain evidence="2">Z-910T</strain>
    </source>
</reference>
<name>A0AAU7VLA3_9FIRM</name>
<feature type="transmembrane region" description="Helical" evidence="1">
    <location>
        <begin position="110"/>
        <end position="131"/>
    </location>
</feature>
<evidence type="ECO:0000313" key="2">
    <source>
        <dbReference type="EMBL" id="XBX74909.1"/>
    </source>
</evidence>
<evidence type="ECO:0008006" key="3">
    <source>
        <dbReference type="Google" id="ProtNLM"/>
    </source>
</evidence>
<reference evidence="2" key="2">
    <citation type="submission" date="2024-06" db="EMBL/GenBank/DDBJ databases">
        <authorList>
            <person name="Petrova K.O."/>
            <person name="Toshchakov S.V."/>
            <person name="Boltjanskaja Y.V."/>
            <person name="Kevbrin V."/>
        </authorList>
    </citation>
    <scope>NUCLEOTIDE SEQUENCE</scope>
    <source>
        <strain evidence="2">Z-910T</strain>
    </source>
</reference>
<dbReference type="PANTHER" id="PTHR37814">
    <property type="entry name" value="CONSERVED MEMBRANE PROTEIN"/>
    <property type="match status" value="1"/>
</dbReference>
<dbReference type="PANTHER" id="PTHR37814:SF1">
    <property type="entry name" value="MEMBRANE PROTEIN"/>
    <property type="match status" value="1"/>
</dbReference>
<organism evidence="2">
    <name type="scientific">Proteinivorax tanatarense</name>
    <dbReference type="NCBI Taxonomy" id="1260629"/>
    <lineage>
        <taxon>Bacteria</taxon>
        <taxon>Bacillati</taxon>
        <taxon>Bacillota</taxon>
        <taxon>Clostridia</taxon>
        <taxon>Eubacteriales</taxon>
        <taxon>Proteinivoracaceae</taxon>
        <taxon>Proteinivorax</taxon>
    </lineage>
</organism>
<sequence>MEKRGIKLALTYCGAIIGAGFATGQEVVQFFSVFKLEGILGGGIATAMFIFFAYVILDIVLNEKISDHKDLINVIVGKKGAIAFDFIIMFFLFSGFTIMISAAVTLLTTYIITSKTIAVIVFLIMINLIFYTGMEGVIKANSILVPILVIFIIFLSLRAIFITAPTIGMGGLVPQNAFIAATSYVSYNLIIGMVVLSSFKKEIYNKKDIFVISVVGGGILGTMLMLVIVATKDISNYSQIPIMDLAYGLNQLLFNGLVLSLLIAILTSAIATGHGIINRVKGIKNWSYSSIGLVLSITATPLSFIGFEELVKSIYPFFGFINYIIMLALIYHFVKRKIITTYW</sequence>
<keyword evidence="1" id="KW-0472">Membrane</keyword>
<feature type="transmembrane region" description="Helical" evidence="1">
    <location>
        <begin position="143"/>
        <end position="164"/>
    </location>
</feature>
<feature type="transmembrane region" description="Helical" evidence="1">
    <location>
        <begin position="176"/>
        <end position="197"/>
    </location>
</feature>
<keyword evidence="1" id="KW-1133">Transmembrane helix</keyword>